<gene>
    <name evidence="10" type="ordered locus">Echvi_4016</name>
</gene>
<dbReference type="Pfam" id="PF00884">
    <property type="entry name" value="Sulfatase"/>
    <property type="match status" value="1"/>
</dbReference>
<keyword evidence="11" id="KW-1185">Reference proteome</keyword>
<evidence type="ECO:0000259" key="9">
    <source>
        <dbReference type="Pfam" id="PF00884"/>
    </source>
</evidence>
<evidence type="ECO:0000313" key="10">
    <source>
        <dbReference type="EMBL" id="AGA80223.1"/>
    </source>
</evidence>
<dbReference type="KEGG" id="evi:Echvi_4016"/>
<dbReference type="RefSeq" id="WP_015267760.1">
    <property type="nucleotide sequence ID" value="NC_019904.1"/>
</dbReference>
<dbReference type="InterPro" id="IPR000917">
    <property type="entry name" value="Sulfatase_N"/>
</dbReference>
<dbReference type="HOGENOM" id="CLU_006332_10_4_10"/>
<name>L0G4H9_ECHVK</name>
<keyword evidence="3" id="KW-0479">Metal-binding</keyword>
<dbReference type="eggNOG" id="COG3119">
    <property type="taxonomic scope" value="Bacteria"/>
</dbReference>
<dbReference type="InterPro" id="IPR050738">
    <property type="entry name" value="Sulfatase"/>
</dbReference>
<evidence type="ECO:0000256" key="6">
    <source>
        <dbReference type="ARBA" id="ARBA00022837"/>
    </source>
</evidence>
<accession>L0G4H9</accession>
<evidence type="ECO:0000256" key="1">
    <source>
        <dbReference type="ARBA" id="ARBA00001913"/>
    </source>
</evidence>
<keyword evidence="5" id="KW-0378">Hydrolase</keyword>
<dbReference type="CDD" id="cd16026">
    <property type="entry name" value="GALNS_like"/>
    <property type="match status" value="1"/>
</dbReference>
<dbReference type="PATRIC" id="fig|926556.3.peg.4228"/>
<evidence type="ECO:0000256" key="5">
    <source>
        <dbReference type="ARBA" id="ARBA00022801"/>
    </source>
</evidence>
<dbReference type="PROSITE" id="PS00149">
    <property type="entry name" value="SULFATASE_2"/>
    <property type="match status" value="1"/>
</dbReference>
<keyword evidence="4 8" id="KW-0732">Signal</keyword>
<dbReference type="GO" id="GO:0046872">
    <property type="term" value="F:metal ion binding"/>
    <property type="evidence" value="ECO:0007669"/>
    <property type="project" value="UniProtKB-KW"/>
</dbReference>
<feature type="chain" id="PRO_5003943020" evidence="8">
    <location>
        <begin position="24"/>
        <end position="454"/>
    </location>
</feature>
<dbReference type="InterPro" id="IPR024607">
    <property type="entry name" value="Sulfatase_CS"/>
</dbReference>
<evidence type="ECO:0000256" key="2">
    <source>
        <dbReference type="ARBA" id="ARBA00008779"/>
    </source>
</evidence>
<reference evidence="11" key="1">
    <citation type="submission" date="2012-02" db="EMBL/GenBank/DDBJ databases">
        <title>The complete genome of Echinicola vietnamensis DSM 17526.</title>
        <authorList>
            <person name="Lucas S."/>
            <person name="Copeland A."/>
            <person name="Lapidus A."/>
            <person name="Glavina del Rio T."/>
            <person name="Dalin E."/>
            <person name="Tice H."/>
            <person name="Bruce D."/>
            <person name="Goodwin L."/>
            <person name="Pitluck S."/>
            <person name="Peters L."/>
            <person name="Ovchinnikova G."/>
            <person name="Teshima H."/>
            <person name="Kyrpides N."/>
            <person name="Mavromatis K."/>
            <person name="Ivanova N."/>
            <person name="Brettin T."/>
            <person name="Detter J.C."/>
            <person name="Han C."/>
            <person name="Larimer F."/>
            <person name="Land M."/>
            <person name="Hauser L."/>
            <person name="Markowitz V."/>
            <person name="Cheng J.-F."/>
            <person name="Hugenholtz P."/>
            <person name="Woyke T."/>
            <person name="Wu D."/>
            <person name="Brambilla E."/>
            <person name="Klenk H.-P."/>
            <person name="Eisen J.A."/>
        </authorList>
    </citation>
    <scope>NUCLEOTIDE SEQUENCE [LARGE SCALE GENOMIC DNA]</scope>
    <source>
        <strain evidence="11">DSM 17526 / LMG 23754 / KMM 6221</strain>
    </source>
</reference>
<keyword evidence="7" id="KW-0325">Glycoprotein</keyword>
<dbReference type="PANTHER" id="PTHR42693">
    <property type="entry name" value="ARYLSULFATASE FAMILY MEMBER"/>
    <property type="match status" value="1"/>
</dbReference>
<dbReference type="AlphaFoldDB" id="L0G4H9"/>
<dbReference type="FunFam" id="3.40.720.10:FF:000023">
    <property type="entry name" value="Arylsulfatase A"/>
    <property type="match status" value="1"/>
</dbReference>
<dbReference type="OrthoDB" id="9764377at2"/>
<feature type="signal peptide" evidence="8">
    <location>
        <begin position="1"/>
        <end position="23"/>
    </location>
</feature>
<evidence type="ECO:0000256" key="4">
    <source>
        <dbReference type="ARBA" id="ARBA00022729"/>
    </source>
</evidence>
<feature type="domain" description="Sulfatase N-terminal" evidence="9">
    <location>
        <begin position="30"/>
        <end position="339"/>
    </location>
</feature>
<keyword evidence="6" id="KW-0106">Calcium</keyword>
<evidence type="ECO:0000313" key="11">
    <source>
        <dbReference type="Proteomes" id="UP000010796"/>
    </source>
</evidence>
<evidence type="ECO:0000256" key="8">
    <source>
        <dbReference type="SAM" id="SignalP"/>
    </source>
</evidence>
<protein>
    <submittedName>
        <fullName evidence="10">Arylsulfatase A family protein</fullName>
    </submittedName>
</protein>
<comment type="cofactor">
    <cofactor evidence="1">
        <name>Ca(2+)</name>
        <dbReference type="ChEBI" id="CHEBI:29108"/>
    </cofactor>
</comment>
<dbReference type="GO" id="GO:0004065">
    <property type="term" value="F:arylsulfatase activity"/>
    <property type="evidence" value="ECO:0007669"/>
    <property type="project" value="TreeGrafter"/>
</dbReference>
<organism evidence="10 11">
    <name type="scientific">Echinicola vietnamensis (strain DSM 17526 / LMG 23754 / KMM 6221)</name>
    <dbReference type="NCBI Taxonomy" id="926556"/>
    <lineage>
        <taxon>Bacteria</taxon>
        <taxon>Pseudomonadati</taxon>
        <taxon>Bacteroidota</taxon>
        <taxon>Cytophagia</taxon>
        <taxon>Cytophagales</taxon>
        <taxon>Cyclobacteriaceae</taxon>
        <taxon>Echinicola</taxon>
    </lineage>
</organism>
<dbReference type="Pfam" id="PF14707">
    <property type="entry name" value="Sulfatase_C"/>
    <property type="match status" value="1"/>
</dbReference>
<dbReference type="SUPFAM" id="SSF53649">
    <property type="entry name" value="Alkaline phosphatase-like"/>
    <property type="match status" value="1"/>
</dbReference>
<dbReference type="Gene3D" id="3.30.1120.10">
    <property type="match status" value="1"/>
</dbReference>
<evidence type="ECO:0000256" key="3">
    <source>
        <dbReference type="ARBA" id="ARBA00022723"/>
    </source>
</evidence>
<dbReference type="PANTHER" id="PTHR42693:SF11">
    <property type="entry name" value="ARYLSULFATASE A"/>
    <property type="match status" value="1"/>
</dbReference>
<dbReference type="Proteomes" id="UP000010796">
    <property type="component" value="Chromosome"/>
</dbReference>
<proteinExistence type="inferred from homology"/>
<evidence type="ECO:0000256" key="7">
    <source>
        <dbReference type="ARBA" id="ARBA00023180"/>
    </source>
</evidence>
<comment type="similarity">
    <text evidence="2">Belongs to the sulfatase family.</text>
</comment>
<dbReference type="STRING" id="926556.Echvi_4016"/>
<dbReference type="InterPro" id="IPR017850">
    <property type="entry name" value="Alkaline_phosphatase_core_sf"/>
</dbReference>
<sequence length="454" mass="51454">MNASFWRPLLCLGLLLQCSVLVAQTPKRPPNIIVIFADDLGYGDLGCYGHPTIQTPYLDRMAKEGMRFTQFYVGADVCTPSRAALLTGRLPIRYGMAGEERGVLFPDSSKGLPHTEATMASALKAAGYRTGIVGKWHLGHLPEYLPTTHGFDFYFGIPYSNDMRPNPHNHVPPLPLYRNEEVIDLDIDQRQLTKRYTKEAIRFIEENQERPFFLYYPNNFPHVPLYASSDFEGKSKRGIYGDVVSELDWSVGRILEKLKALDLAENTLVIFTSDNGPWLSQKEKGGSAGLLFEGKASTYEGGMRVPAIAWWPGTIKPNQISTALVASMDLYPTFLTMAGLNMPQDKTLDGDNILPILRNETDEVREIMFYYHRNKLHAVRKGPWKAHFTTKPSYSREKAQDHEIPLLYNLEEDPSEQYNVNEEFPAIVASLTEIYQKHVNSFTPPPSIMEERIK</sequence>
<dbReference type="Gene3D" id="3.40.720.10">
    <property type="entry name" value="Alkaline Phosphatase, subunit A"/>
    <property type="match status" value="1"/>
</dbReference>
<dbReference type="EMBL" id="CP003346">
    <property type="protein sequence ID" value="AGA80223.1"/>
    <property type="molecule type" value="Genomic_DNA"/>
</dbReference>